<dbReference type="InterPro" id="IPR053175">
    <property type="entry name" value="DHMBA_Reg_Transcription_Factor"/>
</dbReference>
<reference evidence="2 3" key="1">
    <citation type="journal article" date="2023" name="G3 (Bethesda)">
        <title>A chromosome-level genome assembly of Zasmidium syzygii isolated from banana leaves.</title>
        <authorList>
            <person name="van Westerhoven A.C."/>
            <person name="Mehrabi R."/>
            <person name="Talebi R."/>
            <person name="Steentjes M.B.F."/>
            <person name="Corcolon B."/>
            <person name="Chong P.A."/>
            <person name="Kema G.H.J."/>
            <person name="Seidl M.F."/>
        </authorList>
    </citation>
    <scope>NUCLEOTIDE SEQUENCE [LARGE SCALE GENOMIC DNA]</scope>
    <source>
        <strain evidence="2 3">P124</strain>
    </source>
</reference>
<proteinExistence type="predicted"/>
<dbReference type="PANTHER" id="PTHR38791:SF13">
    <property type="entry name" value="ZN(2)-C6 FUNGAL-TYPE DOMAIN-CONTAINING PROTEIN"/>
    <property type="match status" value="1"/>
</dbReference>
<comment type="caution">
    <text evidence="2">The sequence shown here is derived from an EMBL/GenBank/DDBJ whole genome shotgun (WGS) entry which is preliminary data.</text>
</comment>
<gene>
    <name evidence="2" type="ORF">PRZ48_005447</name>
</gene>
<dbReference type="PANTHER" id="PTHR38791">
    <property type="entry name" value="ZN(II)2CYS6 TRANSCRIPTION FACTOR (EUROFUNG)-RELATED-RELATED"/>
    <property type="match status" value="1"/>
</dbReference>
<evidence type="ECO:0000313" key="3">
    <source>
        <dbReference type="Proteomes" id="UP001305779"/>
    </source>
</evidence>
<feature type="region of interest" description="Disordered" evidence="1">
    <location>
        <begin position="20"/>
        <end position="50"/>
    </location>
</feature>
<evidence type="ECO:0000256" key="1">
    <source>
        <dbReference type="SAM" id="MobiDB-lite"/>
    </source>
</evidence>
<feature type="compositionally biased region" description="Basic and acidic residues" evidence="1">
    <location>
        <begin position="37"/>
        <end position="50"/>
    </location>
</feature>
<keyword evidence="3" id="KW-1185">Reference proteome</keyword>
<name>A0ABR0ETW3_ZASCE</name>
<evidence type="ECO:0000313" key="2">
    <source>
        <dbReference type="EMBL" id="KAK4504531.1"/>
    </source>
</evidence>
<dbReference type="EMBL" id="JAXOVC010000003">
    <property type="protein sequence ID" value="KAK4504531.1"/>
    <property type="molecule type" value="Genomic_DNA"/>
</dbReference>
<organism evidence="2 3">
    <name type="scientific">Zasmidium cellare</name>
    <name type="common">Wine cellar mold</name>
    <name type="synonym">Racodium cellare</name>
    <dbReference type="NCBI Taxonomy" id="395010"/>
    <lineage>
        <taxon>Eukaryota</taxon>
        <taxon>Fungi</taxon>
        <taxon>Dikarya</taxon>
        <taxon>Ascomycota</taxon>
        <taxon>Pezizomycotina</taxon>
        <taxon>Dothideomycetes</taxon>
        <taxon>Dothideomycetidae</taxon>
        <taxon>Mycosphaerellales</taxon>
        <taxon>Mycosphaerellaceae</taxon>
        <taxon>Zasmidium</taxon>
    </lineage>
</organism>
<dbReference type="Proteomes" id="UP001305779">
    <property type="component" value="Unassembled WGS sequence"/>
</dbReference>
<protein>
    <submittedName>
        <fullName evidence="2">Uncharacterized protein</fullName>
    </submittedName>
</protein>
<sequence length="258" mass="29086">MSQGWTPVKPVRFLAPGQVVSRKAPRASATTPTRTYAVEEPKDDKDSGNKADLTVRKVPVLHDRCEAREIKALAFLLDHMSISMETRNVLQRYMYNPGHPRGKPDAREDLMAMSLHALAYGASWRIGQFVDDRRLAWQHYITALSKADAMISDPALALSDEVILSVKAFELYELLCGDDLNLFGVGLHILGSVALVRHRGRKNFETLHATLVFHSVRMVLCATMTRFLNSFALRTGLRNCARTLEMHFYAETSPSRRM</sequence>
<accession>A0ABR0ETW3</accession>
<feature type="compositionally biased region" description="Low complexity" evidence="1">
    <location>
        <begin position="26"/>
        <end position="36"/>
    </location>
</feature>